<proteinExistence type="predicted"/>
<evidence type="ECO:0000313" key="1">
    <source>
        <dbReference type="EMBL" id="EHK53963.1"/>
    </source>
</evidence>
<sequence>MLALQKSPGLAAIHLNLPGGNAQHVGRRDPLCRFLKADIVGVRESRGRGKCSPSAFLIGLLAIPTKSFLRRIRRRPVG</sequence>
<dbReference type="AlphaFoldDB" id="H0HZ80"/>
<reference evidence="1 2" key="1">
    <citation type="journal article" date="2012" name="J. Bacteriol.">
        <title>Draft Genome Sequence of Mesorhizobium alhagi CCNWXJ12-2T, a Novel Salt-Resistant Species Isolated from the Desert of Northwestern China.</title>
        <authorList>
            <person name="Zhou M."/>
            <person name="Chen W."/>
            <person name="Chen H."/>
            <person name="Wei G."/>
        </authorList>
    </citation>
    <scope>NUCLEOTIDE SEQUENCE [LARGE SCALE GENOMIC DNA]</scope>
    <source>
        <strain evidence="1 2">CCNWXJ12-2</strain>
    </source>
</reference>
<evidence type="ECO:0000313" key="2">
    <source>
        <dbReference type="Proteomes" id="UP000003250"/>
    </source>
</evidence>
<accession>H0HZ80</accession>
<organism evidence="1 2">
    <name type="scientific">Mesorhizobium alhagi CCNWXJ12-2</name>
    <dbReference type="NCBI Taxonomy" id="1107882"/>
    <lineage>
        <taxon>Bacteria</taxon>
        <taxon>Pseudomonadati</taxon>
        <taxon>Pseudomonadota</taxon>
        <taxon>Alphaproteobacteria</taxon>
        <taxon>Hyphomicrobiales</taxon>
        <taxon>Phyllobacteriaceae</taxon>
        <taxon>Allomesorhizobium</taxon>
    </lineage>
</organism>
<keyword evidence="2" id="KW-1185">Reference proteome</keyword>
<protein>
    <submittedName>
        <fullName evidence="1">Uncharacterized protein</fullName>
    </submittedName>
</protein>
<dbReference type="EMBL" id="AHAM01000244">
    <property type="protein sequence ID" value="EHK53963.1"/>
    <property type="molecule type" value="Genomic_DNA"/>
</dbReference>
<gene>
    <name evidence="1" type="ORF">MAXJ12_27583</name>
</gene>
<dbReference type="Proteomes" id="UP000003250">
    <property type="component" value="Unassembled WGS sequence"/>
</dbReference>
<name>H0HZ80_9HYPH</name>